<dbReference type="InterPro" id="IPR007315">
    <property type="entry name" value="PIG-V/Gpi18"/>
</dbReference>
<feature type="transmembrane region" description="Helical" evidence="10">
    <location>
        <begin position="138"/>
        <end position="164"/>
    </location>
</feature>
<evidence type="ECO:0000256" key="8">
    <source>
        <dbReference type="ARBA" id="ARBA00022989"/>
    </source>
</evidence>
<dbReference type="Proteomes" id="UP001652432">
    <property type="component" value="Unassembled WGS sequence"/>
</dbReference>
<organism evidence="11 12">
    <name type="scientific">Suilimivivens aceti</name>
    <dbReference type="NCBI Taxonomy" id="2981774"/>
    <lineage>
        <taxon>Bacteria</taxon>
        <taxon>Bacillati</taxon>
        <taxon>Bacillota</taxon>
        <taxon>Clostridia</taxon>
        <taxon>Lachnospirales</taxon>
        <taxon>Lachnospiraceae</taxon>
        <taxon>Suilimivivens</taxon>
    </lineage>
</organism>
<evidence type="ECO:0000256" key="7">
    <source>
        <dbReference type="ARBA" id="ARBA00022824"/>
    </source>
</evidence>
<comment type="subcellular location">
    <subcellularLocation>
        <location evidence="1">Endoplasmic reticulum membrane</location>
        <topology evidence="1">Multi-pass membrane protein</topology>
    </subcellularLocation>
</comment>
<keyword evidence="12" id="KW-1185">Reference proteome</keyword>
<evidence type="ECO:0000256" key="1">
    <source>
        <dbReference type="ARBA" id="ARBA00004477"/>
    </source>
</evidence>
<comment type="caution">
    <text evidence="11">The sequence shown here is derived from an EMBL/GenBank/DDBJ whole genome shotgun (WGS) entry which is preliminary data.</text>
</comment>
<accession>A0ABT2T6F7</accession>
<feature type="transmembrane region" description="Helical" evidence="10">
    <location>
        <begin position="176"/>
        <end position="200"/>
    </location>
</feature>
<keyword evidence="9 10" id="KW-0472">Membrane</keyword>
<dbReference type="EMBL" id="JAOQKJ010000018">
    <property type="protein sequence ID" value="MCU6745844.1"/>
    <property type="molecule type" value="Genomic_DNA"/>
</dbReference>
<keyword evidence="8 10" id="KW-1133">Transmembrane helix</keyword>
<feature type="transmembrane region" description="Helical" evidence="10">
    <location>
        <begin position="316"/>
        <end position="332"/>
    </location>
</feature>
<dbReference type="EC" id="2.4.-.-" evidence="11"/>
<evidence type="ECO:0000256" key="9">
    <source>
        <dbReference type="ARBA" id="ARBA00023136"/>
    </source>
</evidence>
<evidence type="ECO:0000313" key="11">
    <source>
        <dbReference type="EMBL" id="MCU6745844.1"/>
    </source>
</evidence>
<evidence type="ECO:0000256" key="5">
    <source>
        <dbReference type="ARBA" id="ARBA00022679"/>
    </source>
</evidence>
<keyword evidence="7" id="KW-0256">Endoplasmic reticulum</keyword>
<dbReference type="RefSeq" id="WP_262575877.1">
    <property type="nucleotide sequence ID" value="NZ_JAOQKJ010000018.1"/>
</dbReference>
<reference evidence="11 12" key="1">
    <citation type="journal article" date="2021" name="ISME Commun">
        <title>Automated analysis of genomic sequences facilitates high-throughput and comprehensive description of bacteria.</title>
        <authorList>
            <person name="Hitch T.C.A."/>
        </authorList>
    </citation>
    <scope>NUCLEOTIDE SEQUENCE [LARGE SCALE GENOMIC DNA]</scope>
    <source>
        <strain evidence="11 12">Sanger_18</strain>
    </source>
</reference>
<evidence type="ECO:0000313" key="12">
    <source>
        <dbReference type="Proteomes" id="UP001652432"/>
    </source>
</evidence>
<evidence type="ECO:0000256" key="4">
    <source>
        <dbReference type="ARBA" id="ARBA00022676"/>
    </source>
</evidence>
<gene>
    <name evidence="11" type="ORF">OCV77_15310</name>
</gene>
<evidence type="ECO:0000256" key="2">
    <source>
        <dbReference type="ARBA" id="ARBA00004687"/>
    </source>
</evidence>
<dbReference type="GO" id="GO:0016757">
    <property type="term" value="F:glycosyltransferase activity"/>
    <property type="evidence" value="ECO:0007669"/>
    <property type="project" value="UniProtKB-KW"/>
</dbReference>
<name>A0ABT2T6F7_9FIRM</name>
<keyword evidence="4 11" id="KW-0328">Glycosyltransferase</keyword>
<feature type="transmembrane region" description="Helical" evidence="10">
    <location>
        <begin position="100"/>
        <end position="117"/>
    </location>
</feature>
<keyword evidence="3" id="KW-0337">GPI-anchor biosynthesis</keyword>
<feature type="transmembrane region" description="Helical" evidence="10">
    <location>
        <begin position="364"/>
        <end position="383"/>
    </location>
</feature>
<feature type="transmembrane region" description="Helical" evidence="10">
    <location>
        <begin position="12"/>
        <end position="37"/>
    </location>
</feature>
<dbReference type="PANTHER" id="PTHR12468">
    <property type="entry name" value="GPI MANNOSYLTRANSFERASE 2"/>
    <property type="match status" value="1"/>
</dbReference>
<evidence type="ECO:0000256" key="10">
    <source>
        <dbReference type="SAM" id="Phobius"/>
    </source>
</evidence>
<evidence type="ECO:0000256" key="6">
    <source>
        <dbReference type="ARBA" id="ARBA00022692"/>
    </source>
</evidence>
<evidence type="ECO:0000256" key="3">
    <source>
        <dbReference type="ARBA" id="ARBA00022502"/>
    </source>
</evidence>
<sequence>MKQVLEKRSSRVFACAIGFRIFVYFCSVIIMCLFGDYQKPLEMNDFLDAWSRWDTVNYINISEVGYEGAIENGQHLFLVFYPLYPWLIRTLNLFVHNSRIAAMMISTVCFAIGCVYLDKITTLEFDRRCATKTMMLQAVFPFGFFFGAIMTESLFFALSAMFFYYLRKHRFFEVAFVGFLACLTRNQGVLLIIAVIAELFESGQLLKRMKGNDWKGIFTEIIWPGIKCMPMIGGTLVYMVINYMIEGDPFRFLYYQKNHWGNRLVPIWDTLKYVSSYTAQKWYTPEGMALWVPEFVLIFIYIAVIAYGIKIKISAAYLWNLIAYFLLTYSSSWLISGARYTLCAVPLFMITGQFITKHERIGKILIGLSWTLMIIYMTGYYQWKQIM</sequence>
<feature type="transmembrane region" description="Helical" evidence="10">
    <location>
        <begin position="221"/>
        <end position="245"/>
    </location>
</feature>
<keyword evidence="5 11" id="KW-0808">Transferase</keyword>
<dbReference type="PANTHER" id="PTHR12468:SF2">
    <property type="entry name" value="GPI MANNOSYLTRANSFERASE 2"/>
    <property type="match status" value="1"/>
</dbReference>
<feature type="transmembrane region" description="Helical" evidence="10">
    <location>
        <begin position="288"/>
        <end position="309"/>
    </location>
</feature>
<protein>
    <submittedName>
        <fullName evidence="11">Glycosyltransferase family 39 protein</fullName>
        <ecNumber evidence="11">2.4.-.-</ecNumber>
    </submittedName>
</protein>
<comment type="pathway">
    <text evidence="2">Glycolipid biosynthesis; glycosylphosphatidylinositol-anchor biosynthesis.</text>
</comment>
<proteinExistence type="predicted"/>
<keyword evidence="6 10" id="KW-0812">Transmembrane</keyword>